<dbReference type="EMBL" id="FMHY01000002">
    <property type="protein sequence ID" value="SCL45755.1"/>
    <property type="molecule type" value="Genomic_DNA"/>
</dbReference>
<evidence type="ECO:0000313" key="2">
    <source>
        <dbReference type="EMBL" id="SCL45755.1"/>
    </source>
</evidence>
<organism evidence="2 3">
    <name type="scientific">Micromonospora eburnea</name>
    <dbReference type="NCBI Taxonomy" id="227316"/>
    <lineage>
        <taxon>Bacteria</taxon>
        <taxon>Bacillati</taxon>
        <taxon>Actinomycetota</taxon>
        <taxon>Actinomycetes</taxon>
        <taxon>Micromonosporales</taxon>
        <taxon>Micromonosporaceae</taxon>
        <taxon>Micromonospora</taxon>
    </lineage>
</organism>
<dbReference type="PANTHER" id="PTHR33169">
    <property type="entry name" value="PADR-FAMILY TRANSCRIPTIONAL REGULATOR"/>
    <property type="match status" value="1"/>
</dbReference>
<dbReference type="InterPro" id="IPR052509">
    <property type="entry name" value="Metal_resp_DNA-bind_regulator"/>
</dbReference>
<dbReference type="InterPro" id="IPR005149">
    <property type="entry name" value="Tscrpt_reg_PadR_N"/>
</dbReference>
<dbReference type="STRING" id="227316.GA0070604_1097"/>
<sequence>MEEDNPRMAALRRGMLEPLVLASLEAAQRYPAEVVVVLRGAGFPVQEGTLYPLLAKLRREELVSHEWRESPTGPPRKYFNLTSAGEEQLAAFREYWTALTQMIERIGRQP</sequence>
<gene>
    <name evidence="2" type="ORF">GA0070604_1097</name>
</gene>
<keyword evidence="3" id="KW-1185">Reference proteome</keyword>
<dbReference type="Proteomes" id="UP000199696">
    <property type="component" value="Unassembled WGS sequence"/>
</dbReference>
<evidence type="ECO:0000313" key="3">
    <source>
        <dbReference type="Proteomes" id="UP000199696"/>
    </source>
</evidence>
<protein>
    <submittedName>
        <fullName evidence="2">PadR family transcriptional regulator, regulatory protein PadR</fullName>
    </submittedName>
</protein>
<reference evidence="3" key="1">
    <citation type="submission" date="2016-06" db="EMBL/GenBank/DDBJ databases">
        <authorList>
            <person name="Varghese N."/>
            <person name="Submissions Spin"/>
        </authorList>
    </citation>
    <scope>NUCLEOTIDE SEQUENCE [LARGE SCALE GENOMIC DNA]</scope>
    <source>
        <strain evidence="3">DSM 44814</strain>
    </source>
</reference>
<dbReference type="Gene3D" id="1.10.10.10">
    <property type="entry name" value="Winged helix-like DNA-binding domain superfamily/Winged helix DNA-binding domain"/>
    <property type="match status" value="1"/>
</dbReference>
<dbReference type="InterPro" id="IPR036388">
    <property type="entry name" value="WH-like_DNA-bd_sf"/>
</dbReference>
<dbReference type="InterPro" id="IPR036390">
    <property type="entry name" value="WH_DNA-bd_sf"/>
</dbReference>
<proteinExistence type="predicted"/>
<dbReference type="PANTHER" id="PTHR33169:SF14">
    <property type="entry name" value="TRANSCRIPTIONAL REGULATOR RV3488"/>
    <property type="match status" value="1"/>
</dbReference>
<name>A0A1C6TVF5_9ACTN</name>
<dbReference type="AlphaFoldDB" id="A0A1C6TVF5"/>
<dbReference type="RefSeq" id="WP_377592594.1">
    <property type="nucleotide sequence ID" value="NZ_JBHUNB010000004.1"/>
</dbReference>
<evidence type="ECO:0000259" key="1">
    <source>
        <dbReference type="Pfam" id="PF03551"/>
    </source>
</evidence>
<dbReference type="Pfam" id="PF03551">
    <property type="entry name" value="PadR"/>
    <property type="match status" value="1"/>
</dbReference>
<dbReference type="SUPFAM" id="SSF46785">
    <property type="entry name" value="Winged helix' DNA-binding domain"/>
    <property type="match status" value="1"/>
</dbReference>
<accession>A0A1C6TVF5</accession>
<feature type="domain" description="Transcription regulator PadR N-terminal" evidence="1">
    <location>
        <begin position="20"/>
        <end position="90"/>
    </location>
</feature>